<evidence type="ECO:0000313" key="1">
    <source>
        <dbReference type="EMBL" id="CDL09945.1"/>
    </source>
</evidence>
<dbReference type="Proteomes" id="UP000019183">
    <property type="component" value="Unassembled WGS sequence"/>
</dbReference>
<accession>W1DMI7</accession>
<proteinExistence type="predicted"/>
<keyword evidence="1" id="KW-0489">Methyltransferase</keyword>
<dbReference type="GO" id="GO:0032259">
    <property type="term" value="P:methylation"/>
    <property type="evidence" value="ECO:0007669"/>
    <property type="project" value="UniProtKB-KW"/>
</dbReference>
<comment type="caution">
    <text evidence="1">The sequence shown here is derived from an EMBL/GenBank/DDBJ whole genome shotgun (WGS) entry which is preliminary data.</text>
</comment>
<name>W1DMI7_KLEPN</name>
<dbReference type="GO" id="GO:0008168">
    <property type="term" value="F:methyltransferase activity"/>
    <property type="evidence" value="ECO:0007669"/>
    <property type="project" value="UniProtKB-KW"/>
</dbReference>
<sequence length="59" mass="7137">MRVFHDYLREKRQQHDSYAALLALETRYCRQEPYLSLGRYIHVTALKSQAHSRRCKDKV</sequence>
<dbReference type="Gene3D" id="3.40.50.150">
    <property type="entry name" value="Vaccinia Virus protein VP39"/>
    <property type="match status" value="1"/>
</dbReference>
<protein>
    <submittedName>
        <fullName evidence="1">S-adenosylmethionine-dependent methyltransferase Functionally Coupled to the MukBEF Chromosome Partitioning Mechanism</fullName>
    </submittedName>
</protein>
<evidence type="ECO:0000313" key="2">
    <source>
        <dbReference type="Proteomes" id="UP000019183"/>
    </source>
</evidence>
<organism evidence="1 2">
    <name type="scientific">Klebsiella pneumoniae IS43</name>
    <dbReference type="NCBI Taxonomy" id="1432552"/>
    <lineage>
        <taxon>Bacteria</taxon>
        <taxon>Pseudomonadati</taxon>
        <taxon>Pseudomonadota</taxon>
        <taxon>Gammaproteobacteria</taxon>
        <taxon>Enterobacterales</taxon>
        <taxon>Enterobacteriaceae</taxon>
        <taxon>Klebsiella/Raoultella group</taxon>
        <taxon>Klebsiella</taxon>
        <taxon>Klebsiella pneumoniae complex</taxon>
    </lineage>
</organism>
<dbReference type="EMBL" id="CBWK010000417">
    <property type="protein sequence ID" value="CDL09945.1"/>
    <property type="molecule type" value="Genomic_DNA"/>
</dbReference>
<keyword evidence="1" id="KW-0808">Transferase</keyword>
<keyword evidence="2" id="KW-1185">Reference proteome</keyword>
<reference evidence="1" key="1">
    <citation type="submission" date="2013-10" db="EMBL/GenBank/DDBJ databases">
        <title>Antibiotic resistance diversity of beta-lactamase producers in the General Hospital Vienna.</title>
        <authorList>
            <person name="Barisic I."/>
            <person name="Mitteregger D."/>
            <person name="Hirschl A.M."/>
            <person name="Noehammer C."/>
            <person name="Wiesinger-Mayr H."/>
        </authorList>
    </citation>
    <scope>NUCLEOTIDE SEQUENCE [LARGE SCALE GENOMIC DNA]</scope>
    <source>
        <strain evidence="1">IS43</strain>
    </source>
</reference>
<dbReference type="InterPro" id="IPR029063">
    <property type="entry name" value="SAM-dependent_MTases_sf"/>
</dbReference>
<dbReference type="AlphaFoldDB" id="W1DMI7"/>